<dbReference type="InterPro" id="IPR036397">
    <property type="entry name" value="RNaseH_sf"/>
</dbReference>
<dbReference type="PANTHER" id="PTHR46060:SF2">
    <property type="entry name" value="HISTONE-LYSINE N-METHYLTRANSFERASE SETMAR"/>
    <property type="match status" value="1"/>
</dbReference>
<dbReference type="GO" id="GO:0000729">
    <property type="term" value="P:DNA double-strand break processing"/>
    <property type="evidence" value="ECO:0007669"/>
    <property type="project" value="TreeGrafter"/>
</dbReference>
<reference evidence="1 2" key="1">
    <citation type="journal article" date="2019" name="Commun. Biol.">
        <title>The bagworm genome reveals a unique fibroin gene that provides high tensile strength.</title>
        <authorList>
            <person name="Kono N."/>
            <person name="Nakamura H."/>
            <person name="Ohtoshi R."/>
            <person name="Tomita M."/>
            <person name="Numata K."/>
            <person name="Arakawa K."/>
        </authorList>
    </citation>
    <scope>NUCLEOTIDE SEQUENCE [LARGE SCALE GENOMIC DNA]</scope>
</reference>
<dbReference type="GO" id="GO:0044774">
    <property type="term" value="P:mitotic DNA integrity checkpoint signaling"/>
    <property type="evidence" value="ECO:0007669"/>
    <property type="project" value="TreeGrafter"/>
</dbReference>
<dbReference type="PANTHER" id="PTHR46060">
    <property type="entry name" value="MARINER MOS1 TRANSPOSASE-LIKE PROTEIN"/>
    <property type="match status" value="1"/>
</dbReference>
<proteinExistence type="predicted"/>
<dbReference type="GO" id="GO:0003690">
    <property type="term" value="F:double-stranded DNA binding"/>
    <property type="evidence" value="ECO:0007669"/>
    <property type="project" value="TreeGrafter"/>
</dbReference>
<dbReference type="GO" id="GO:0006303">
    <property type="term" value="P:double-strand break repair via nonhomologous end joining"/>
    <property type="evidence" value="ECO:0007669"/>
    <property type="project" value="TreeGrafter"/>
</dbReference>
<dbReference type="GO" id="GO:0000793">
    <property type="term" value="C:condensed chromosome"/>
    <property type="evidence" value="ECO:0007669"/>
    <property type="project" value="TreeGrafter"/>
</dbReference>
<organism evidence="1 2">
    <name type="scientific">Eumeta variegata</name>
    <name type="common">Bagworm moth</name>
    <name type="synonym">Eumeta japonica</name>
    <dbReference type="NCBI Taxonomy" id="151549"/>
    <lineage>
        <taxon>Eukaryota</taxon>
        <taxon>Metazoa</taxon>
        <taxon>Ecdysozoa</taxon>
        <taxon>Arthropoda</taxon>
        <taxon>Hexapoda</taxon>
        <taxon>Insecta</taxon>
        <taxon>Pterygota</taxon>
        <taxon>Neoptera</taxon>
        <taxon>Endopterygota</taxon>
        <taxon>Lepidoptera</taxon>
        <taxon>Glossata</taxon>
        <taxon>Ditrysia</taxon>
        <taxon>Tineoidea</taxon>
        <taxon>Psychidae</taxon>
        <taxon>Oiketicinae</taxon>
        <taxon>Eumeta</taxon>
    </lineage>
</organism>
<dbReference type="GO" id="GO:0003697">
    <property type="term" value="F:single-stranded DNA binding"/>
    <property type="evidence" value="ECO:0007669"/>
    <property type="project" value="TreeGrafter"/>
</dbReference>
<dbReference type="GO" id="GO:0005634">
    <property type="term" value="C:nucleus"/>
    <property type="evidence" value="ECO:0007669"/>
    <property type="project" value="TreeGrafter"/>
</dbReference>
<gene>
    <name evidence="1" type="ORF">EVAR_32287_1</name>
</gene>
<dbReference type="InterPro" id="IPR052709">
    <property type="entry name" value="Transposase-MT_Hybrid"/>
</dbReference>
<dbReference type="GO" id="GO:0015074">
    <property type="term" value="P:DNA integration"/>
    <property type="evidence" value="ECO:0007669"/>
    <property type="project" value="TreeGrafter"/>
</dbReference>
<accession>A0A4C1WEP3</accession>
<dbReference type="Proteomes" id="UP000299102">
    <property type="component" value="Unassembled WGS sequence"/>
</dbReference>
<dbReference type="OrthoDB" id="10017160at2759"/>
<evidence type="ECO:0000313" key="1">
    <source>
        <dbReference type="EMBL" id="GBP48952.1"/>
    </source>
</evidence>
<dbReference type="GO" id="GO:0035861">
    <property type="term" value="C:site of double-strand break"/>
    <property type="evidence" value="ECO:0007669"/>
    <property type="project" value="TreeGrafter"/>
</dbReference>
<dbReference type="GO" id="GO:0046975">
    <property type="term" value="F:histone H3K36 methyltransferase activity"/>
    <property type="evidence" value="ECO:0007669"/>
    <property type="project" value="TreeGrafter"/>
</dbReference>
<keyword evidence="2" id="KW-1185">Reference proteome</keyword>
<comment type="caution">
    <text evidence="1">The sequence shown here is derived from an EMBL/GenBank/DDBJ whole genome shotgun (WGS) entry which is preliminary data.</text>
</comment>
<dbReference type="GO" id="GO:0000014">
    <property type="term" value="F:single-stranded DNA endodeoxyribonuclease activity"/>
    <property type="evidence" value="ECO:0007669"/>
    <property type="project" value="TreeGrafter"/>
</dbReference>
<name>A0A4C1WEP3_EUMVA</name>
<dbReference type="EMBL" id="BGZK01000534">
    <property type="protein sequence ID" value="GBP48952.1"/>
    <property type="molecule type" value="Genomic_DNA"/>
</dbReference>
<dbReference type="STRING" id="151549.A0A4C1WEP3"/>
<dbReference type="GO" id="GO:0031297">
    <property type="term" value="P:replication fork processing"/>
    <property type="evidence" value="ECO:0007669"/>
    <property type="project" value="TreeGrafter"/>
</dbReference>
<protein>
    <submittedName>
        <fullName evidence="1">Mariner Mos1 transposase</fullName>
    </submittedName>
</protein>
<sequence>MSQVYKSLHGHLEVRKLCIRWIPHNLTEAQKLRRVNWCCEMMLRFAGGYSNSVYDVVTGDESWIYCYDPETKRRFAQLRDDRRAEIKWFAISSPIRYCKTELFPAQFITNEAPTDGHNTFFF</sequence>
<evidence type="ECO:0000313" key="2">
    <source>
        <dbReference type="Proteomes" id="UP000299102"/>
    </source>
</evidence>
<dbReference type="GO" id="GO:0042800">
    <property type="term" value="F:histone H3K4 methyltransferase activity"/>
    <property type="evidence" value="ECO:0007669"/>
    <property type="project" value="TreeGrafter"/>
</dbReference>
<dbReference type="AlphaFoldDB" id="A0A4C1WEP3"/>
<dbReference type="Gene3D" id="3.30.420.10">
    <property type="entry name" value="Ribonuclease H-like superfamily/Ribonuclease H"/>
    <property type="match status" value="1"/>
</dbReference>
<dbReference type="GO" id="GO:0044547">
    <property type="term" value="F:DNA topoisomerase binding"/>
    <property type="evidence" value="ECO:0007669"/>
    <property type="project" value="TreeGrafter"/>
</dbReference>